<dbReference type="EMBL" id="JACJII010000001">
    <property type="protein sequence ID" value="MBA9006999.1"/>
    <property type="molecule type" value="Genomic_DNA"/>
</dbReference>
<protein>
    <recommendedName>
        <fullName evidence="3">Ferritin-like domain-containing protein</fullName>
    </recommendedName>
</protein>
<evidence type="ECO:0000313" key="1">
    <source>
        <dbReference type="EMBL" id="MBA9006999.1"/>
    </source>
</evidence>
<evidence type="ECO:0008006" key="3">
    <source>
        <dbReference type="Google" id="ProtNLM"/>
    </source>
</evidence>
<dbReference type="Proteomes" id="UP000539313">
    <property type="component" value="Unassembled WGS sequence"/>
</dbReference>
<accession>A0A7W3N3R3</accession>
<evidence type="ECO:0000313" key="2">
    <source>
        <dbReference type="Proteomes" id="UP000539313"/>
    </source>
</evidence>
<keyword evidence="2" id="KW-1185">Reference proteome</keyword>
<reference evidence="1 2" key="1">
    <citation type="submission" date="2020-08" db="EMBL/GenBank/DDBJ databases">
        <title>Sequencing the genomes of 1000 actinobacteria strains.</title>
        <authorList>
            <person name="Klenk H.-P."/>
        </authorList>
    </citation>
    <scope>NUCLEOTIDE SEQUENCE [LARGE SCALE GENOMIC DNA]</scope>
    <source>
        <strain evidence="1 2">DSM 45823</strain>
    </source>
</reference>
<dbReference type="RefSeq" id="WP_157995959.1">
    <property type="nucleotide sequence ID" value="NZ_JACJII010000001.1"/>
</dbReference>
<comment type="caution">
    <text evidence="1">The sequence shown here is derived from an EMBL/GenBank/DDBJ whole genome shotgun (WGS) entry which is preliminary data.</text>
</comment>
<sequence>MSAARSAVSRRAVLGGLGGVALGGCTRDEPRAAPSPSPDVAVLASAIAGEEGLVGLYEAALRAHADLAGRLAPVLARHREHLTVLRRHRVPGTVASSAAATPPVVTPPAVPPSAEEALELLARTEREAAAARAEDVRRVAPAMAQLLASIGACEAGHAALLAEDGR</sequence>
<dbReference type="PROSITE" id="PS51257">
    <property type="entry name" value="PROKAR_LIPOPROTEIN"/>
    <property type="match status" value="1"/>
</dbReference>
<dbReference type="AlphaFoldDB" id="A0A7W3N3R3"/>
<organism evidence="1 2">
    <name type="scientific">Thermomonospora cellulosilytica</name>
    <dbReference type="NCBI Taxonomy" id="1411118"/>
    <lineage>
        <taxon>Bacteria</taxon>
        <taxon>Bacillati</taxon>
        <taxon>Actinomycetota</taxon>
        <taxon>Actinomycetes</taxon>
        <taxon>Streptosporangiales</taxon>
        <taxon>Thermomonosporaceae</taxon>
        <taxon>Thermomonospora</taxon>
    </lineage>
</organism>
<name>A0A7W3N3R3_9ACTN</name>
<proteinExistence type="predicted"/>
<gene>
    <name evidence="1" type="ORF">HNR21_005881</name>
</gene>